<feature type="region of interest" description="Disordered" evidence="1">
    <location>
        <begin position="256"/>
        <end position="277"/>
    </location>
</feature>
<comment type="caution">
    <text evidence="2">The sequence shown here is derived from an EMBL/GenBank/DDBJ whole genome shotgun (WGS) entry which is preliminary data.</text>
</comment>
<evidence type="ECO:0000313" key="3">
    <source>
        <dbReference type="Proteomes" id="UP001159363"/>
    </source>
</evidence>
<evidence type="ECO:0000256" key="1">
    <source>
        <dbReference type="SAM" id="MobiDB-lite"/>
    </source>
</evidence>
<feature type="compositionally biased region" description="Polar residues" evidence="1">
    <location>
        <begin position="575"/>
        <end position="584"/>
    </location>
</feature>
<dbReference type="EMBL" id="JARBHB010000005">
    <property type="protein sequence ID" value="KAJ8883900.1"/>
    <property type="molecule type" value="Genomic_DNA"/>
</dbReference>
<gene>
    <name evidence="2" type="ORF">PR048_015755</name>
</gene>
<feature type="compositionally biased region" description="Polar residues" evidence="1">
    <location>
        <begin position="256"/>
        <end position="267"/>
    </location>
</feature>
<proteinExistence type="predicted"/>
<sequence>MTAFRKWPFVGALGRPPTARALCVQRRLGVGRRSSRKGKEALNLHVIDVRLVRGPRRDAPVRVRVRVYDHYARVTFSWRRARARRRWWPAATGGNLGRERKLPGVISGDSDGICNSVQAHDKGAECLMTLGKWNCPSPFLTTPPTRPSQLTLGIRPFSQDAPAQFSLFSTGNLHLFEVARDVISMAETWREGDSGATPRCGIPNFNLQCTRECASSERSVHRCEFYSPELLLPRPLEVIHGQLACRGVSTSFAGTSGTAVHTRSPPTKANRVQPPAESSGFRKWESCRTMPLVGGFLWDIPFRPPLHSCASPYSLRSPTSALKILLLRVAQISSLTYYGNSSFTLAIHQQVPTLSPADLAPRVVPKSKDISEIDIICWKTFPVNEGVSISTAIISVKSATFCIVGLNVMRSMQESHLRTRHLSDAEALFFIRVPSPAESRPTLADAARGGSPSISPRTRVREALPGDRRVICYATSQEVEDNCFVSPSRAHTPSLFILRRRCENANKKGVEGARGRENIPRVGGAPSHPQIDEQWIPAFRHSHLPPQPVAQRQKIEFRTLSGAIGYVVLTGLRTPPSSRTQPQRSGLRESLASQKLSSDTHKTPYDRVKRCRGRKINIEASERVNVHQYVVEILGLFVSFSINPQVNRDGRRQSSNCHENSHAHREKQLKKHYEKLKISHEGCFRKENGIKIFSTVMFHPRPSHTLNFQYPLPSCKEMDA</sequence>
<feature type="region of interest" description="Disordered" evidence="1">
    <location>
        <begin position="572"/>
        <end position="605"/>
    </location>
</feature>
<dbReference type="Proteomes" id="UP001159363">
    <property type="component" value="Chromosome 4"/>
</dbReference>
<accession>A0ABQ9HI54</accession>
<keyword evidence="3" id="KW-1185">Reference proteome</keyword>
<protein>
    <submittedName>
        <fullName evidence="2">Uncharacterized protein</fullName>
    </submittedName>
</protein>
<organism evidence="2 3">
    <name type="scientific">Dryococelus australis</name>
    <dbReference type="NCBI Taxonomy" id="614101"/>
    <lineage>
        <taxon>Eukaryota</taxon>
        <taxon>Metazoa</taxon>
        <taxon>Ecdysozoa</taxon>
        <taxon>Arthropoda</taxon>
        <taxon>Hexapoda</taxon>
        <taxon>Insecta</taxon>
        <taxon>Pterygota</taxon>
        <taxon>Neoptera</taxon>
        <taxon>Polyneoptera</taxon>
        <taxon>Phasmatodea</taxon>
        <taxon>Verophasmatodea</taxon>
        <taxon>Anareolatae</taxon>
        <taxon>Phasmatidae</taxon>
        <taxon>Eurycanthinae</taxon>
        <taxon>Dryococelus</taxon>
    </lineage>
</organism>
<evidence type="ECO:0000313" key="2">
    <source>
        <dbReference type="EMBL" id="KAJ8883900.1"/>
    </source>
</evidence>
<reference evidence="2 3" key="1">
    <citation type="submission" date="2023-02" db="EMBL/GenBank/DDBJ databases">
        <title>LHISI_Scaffold_Assembly.</title>
        <authorList>
            <person name="Stuart O.P."/>
            <person name="Cleave R."/>
            <person name="Magrath M.J.L."/>
            <person name="Mikheyev A.S."/>
        </authorList>
    </citation>
    <scope>NUCLEOTIDE SEQUENCE [LARGE SCALE GENOMIC DNA]</scope>
    <source>
        <strain evidence="2">Daus_M_001</strain>
        <tissue evidence="2">Leg muscle</tissue>
    </source>
</reference>
<name>A0ABQ9HI54_9NEOP</name>